<evidence type="ECO:0000313" key="3">
    <source>
        <dbReference type="Proteomes" id="UP000830116"/>
    </source>
</evidence>
<keyword evidence="3" id="KW-1185">Reference proteome</keyword>
<gene>
    <name evidence="2" type="ORF">MNR06_09865</name>
</gene>
<reference evidence="2" key="1">
    <citation type="submission" date="2022-03" db="EMBL/GenBank/DDBJ databases">
        <title>Genome Identification and Characterization of new species Bdellovibrio reynosense LBG001 sp. nov. from a Mexico soil sample.</title>
        <authorList>
            <person name="Camilli A."/>
            <person name="Ajao Y."/>
            <person name="Guo X."/>
        </authorList>
    </citation>
    <scope>NUCLEOTIDE SEQUENCE</scope>
    <source>
        <strain evidence="2">LBG001</strain>
    </source>
</reference>
<dbReference type="RefSeq" id="WP_243535554.1">
    <property type="nucleotide sequence ID" value="NZ_CP093442.1"/>
</dbReference>
<name>A0ABY4C4X0_9BACT</name>
<evidence type="ECO:0000313" key="2">
    <source>
        <dbReference type="EMBL" id="UOF00006.1"/>
    </source>
</evidence>
<organism evidence="2 3">
    <name type="scientific">Bdellovibrio reynosensis</name>
    <dbReference type="NCBI Taxonomy" id="2835041"/>
    <lineage>
        <taxon>Bacteria</taxon>
        <taxon>Pseudomonadati</taxon>
        <taxon>Bdellovibrionota</taxon>
        <taxon>Bdellovibrionia</taxon>
        <taxon>Bdellovibrionales</taxon>
        <taxon>Pseudobdellovibrionaceae</taxon>
        <taxon>Bdellovibrio</taxon>
    </lineage>
</organism>
<dbReference type="EMBL" id="CP093442">
    <property type="protein sequence ID" value="UOF00006.1"/>
    <property type="molecule type" value="Genomic_DNA"/>
</dbReference>
<evidence type="ECO:0000256" key="1">
    <source>
        <dbReference type="SAM" id="SignalP"/>
    </source>
</evidence>
<dbReference type="Proteomes" id="UP000830116">
    <property type="component" value="Chromosome"/>
</dbReference>
<proteinExistence type="predicted"/>
<feature type="signal peptide" evidence="1">
    <location>
        <begin position="1"/>
        <end position="23"/>
    </location>
</feature>
<keyword evidence="1" id="KW-0732">Signal</keyword>
<sequence>MRYFVFVLTLLCALWSFESQAFAEPAGNDVKTINLKIRPLSSGQYEYSYVWNDLTEEAHLRIGLVVESIDTVLKEKTISFASAKELTLTALDAPKWVEGCSKVHSWQFEYQPGLPNYLMHLNLKGRNCKWVAEVFDILQIRLEFRGVSVDDAVPFDVNANISR</sequence>
<accession>A0ABY4C4X0</accession>
<protein>
    <submittedName>
        <fullName evidence="2">Uncharacterized protein</fullName>
    </submittedName>
</protein>
<feature type="chain" id="PRO_5046093107" evidence="1">
    <location>
        <begin position="24"/>
        <end position="163"/>
    </location>
</feature>